<dbReference type="InterPro" id="IPR025668">
    <property type="entry name" value="Tnp_DDE_dom"/>
</dbReference>
<dbReference type="STRING" id="365044.Pnap_1745"/>
<keyword evidence="3" id="KW-1185">Reference proteome</keyword>
<evidence type="ECO:0000313" key="3">
    <source>
        <dbReference type="Proteomes" id="UP000000644"/>
    </source>
</evidence>
<dbReference type="EMBL" id="CP000529">
    <property type="protein sequence ID" value="ABM37055.1"/>
    <property type="molecule type" value="Genomic_DNA"/>
</dbReference>
<organism evidence="2 3">
    <name type="scientific">Polaromonas naphthalenivorans (strain CJ2)</name>
    <dbReference type="NCBI Taxonomy" id="365044"/>
    <lineage>
        <taxon>Bacteria</taxon>
        <taxon>Pseudomonadati</taxon>
        <taxon>Pseudomonadota</taxon>
        <taxon>Betaproteobacteria</taxon>
        <taxon>Burkholderiales</taxon>
        <taxon>Comamonadaceae</taxon>
        <taxon>Polaromonas</taxon>
    </lineage>
</organism>
<dbReference type="HOGENOM" id="CLU_055261_1_6_4"/>
<accession>A1VN27</accession>
<dbReference type="PANTHER" id="PTHR30007">
    <property type="entry name" value="PHP DOMAIN PROTEIN"/>
    <property type="match status" value="1"/>
</dbReference>
<dbReference type="Proteomes" id="UP000000644">
    <property type="component" value="Chromosome"/>
</dbReference>
<evidence type="ECO:0000313" key="2">
    <source>
        <dbReference type="EMBL" id="ABM37055.1"/>
    </source>
</evidence>
<evidence type="ECO:0000259" key="1">
    <source>
        <dbReference type="Pfam" id="PF13586"/>
    </source>
</evidence>
<sequence>MAGLGFTAHLRSRGEEQRDIRELGYRARRWVVERTHGWLNRFRGLLIRWAKKAENYLAFVHLACGIITWRATGLLGWLCHC</sequence>
<protein>
    <submittedName>
        <fullName evidence="2">Transposase</fullName>
    </submittedName>
</protein>
<dbReference type="PANTHER" id="PTHR30007:SF0">
    <property type="entry name" value="TRANSPOSASE"/>
    <property type="match status" value="1"/>
</dbReference>
<proteinExistence type="predicted"/>
<gene>
    <name evidence="2" type="ordered locus">Pnap_1745</name>
</gene>
<dbReference type="KEGG" id="pna:Pnap_1745"/>
<dbReference type="eggNOG" id="COG3293">
    <property type="taxonomic scope" value="Bacteria"/>
</dbReference>
<reference evidence="3" key="1">
    <citation type="journal article" date="2009" name="Environ. Microbiol.">
        <title>The genome of Polaromonas naphthalenivorans strain CJ2, isolated from coal tar-contaminated sediment, reveals physiological and metabolic versatility and evolution through extensive horizontal gene transfer.</title>
        <authorList>
            <person name="Yagi J.M."/>
            <person name="Sims D."/>
            <person name="Brettin T."/>
            <person name="Bruce D."/>
            <person name="Madsen E.L."/>
        </authorList>
    </citation>
    <scope>NUCLEOTIDE SEQUENCE [LARGE SCALE GENOMIC DNA]</scope>
    <source>
        <strain evidence="3">CJ2</strain>
    </source>
</reference>
<dbReference type="AlphaFoldDB" id="A1VN27"/>
<dbReference type="Pfam" id="PF13586">
    <property type="entry name" value="DDE_Tnp_1_2"/>
    <property type="match status" value="1"/>
</dbReference>
<feature type="domain" description="Transposase DDE" evidence="1">
    <location>
        <begin position="4"/>
        <end position="68"/>
    </location>
</feature>
<name>A1VN27_POLNA</name>